<evidence type="ECO:0000313" key="1">
    <source>
        <dbReference type="EMBL" id="BBH52672.1"/>
    </source>
</evidence>
<evidence type="ECO:0000313" key="2">
    <source>
        <dbReference type="Proteomes" id="UP000291236"/>
    </source>
</evidence>
<dbReference type="OrthoDB" id="240864at2"/>
<dbReference type="EMBL" id="AP019368">
    <property type="protein sequence ID" value="BBH52672.1"/>
    <property type="molecule type" value="Genomic_DNA"/>
</dbReference>
<organism evidence="1 2">
    <name type="scientific">Fluviispira sanaruensis</name>
    <dbReference type="NCBI Taxonomy" id="2493639"/>
    <lineage>
        <taxon>Bacteria</taxon>
        <taxon>Pseudomonadati</taxon>
        <taxon>Bdellovibrionota</taxon>
        <taxon>Oligoflexia</taxon>
        <taxon>Silvanigrellales</taxon>
        <taxon>Silvanigrellaceae</taxon>
        <taxon>Fluviispira</taxon>
    </lineage>
</organism>
<gene>
    <name evidence="1" type="primary">csy3</name>
    <name evidence="1" type="ORF">JCM31447_11130</name>
</gene>
<dbReference type="NCBIfam" id="TIGR02566">
    <property type="entry name" value="cas_Csy3"/>
    <property type="match status" value="1"/>
</dbReference>
<dbReference type="KEGG" id="sbf:JCM31447_11130"/>
<sequence>MSKAKKEVNAELKNIPTVLAYSKSLESTPALMFASLNNEKEVPIELQETIIKGAISDYASATGQNEKNTEAANIQSLDYAIMPQNSKALKISFGLKVIGNSMSPFLCNNITYENTLKKLAKSYAEKGGYSYLASKYLHQIFLAKWGWRNLDSFAKVTVTLNGDKKNPLVCNSHEIESPAAFQDFLKTSDGKNLLDKFTSALAGKSVLRLKIDGEFVKNELEEVWPSQEFAEKEMSSSDKPKKTKYLYSIPTEDSPRHAALHSQKVGNALRTIDDWWSSESEDVYPIAVEPLGYISSQQRTVRSDSKNDLYSQLKQLEKLQAEVENAKGVLDIGSHIHHVMSCLIRGGVFGMKEDDKKDKNKDKGDDNDNG</sequence>
<proteinExistence type="predicted"/>
<keyword evidence="2" id="KW-1185">Reference proteome</keyword>
<dbReference type="AlphaFoldDB" id="A0A4P2VUW1"/>
<name>A0A4P2VUW1_FLUSA</name>
<accession>A0A4P2VUW1</accession>
<dbReference type="InterPro" id="IPR013399">
    <property type="entry name" value="CRISPR-assoc_prot_Csy3"/>
</dbReference>
<dbReference type="Proteomes" id="UP000291236">
    <property type="component" value="Chromosome"/>
</dbReference>
<dbReference type="Pfam" id="PF09615">
    <property type="entry name" value="Cas_Csy3"/>
    <property type="match status" value="1"/>
</dbReference>
<dbReference type="RefSeq" id="WP_130607360.1">
    <property type="nucleotide sequence ID" value="NZ_AP019368.1"/>
</dbReference>
<reference evidence="1 2" key="1">
    <citation type="submission" date="2018-12" db="EMBL/GenBank/DDBJ databases">
        <title>Rubrispira sanarue gen. nov., sp., nov., a member of the order Silvanigrellales, isolated from a brackish lake in Hamamatsu Japan.</title>
        <authorList>
            <person name="Maejima Y."/>
            <person name="Iino T."/>
            <person name="Muraguchi Y."/>
            <person name="Fukuda K."/>
            <person name="Nojiri H."/>
            <person name="Ohkuma M."/>
            <person name="Moriuchi R."/>
            <person name="Dohra H."/>
            <person name="Kimbara K."/>
            <person name="Shintani M."/>
        </authorList>
    </citation>
    <scope>NUCLEOTIDE SEQUENCE [LARGE SCALE GENOMIC DNA]</scope>
    <source>
        <strain evidence="1 2">RF1110005</strain>
    </source>
</reference>
<protein>
    <submittedName>
        <fullName evidence="1">Type I-F CRISPR-associated protein Csy3</fullName>
    </submittedName>
</protein>